<feature type="domain" description="Glycosyl transferase family 1" evidence="1">
    <location>
        <begin position="228"/>
        <end position="381"/>
    </location>
</feature>
<proteinExistence type="predicted"/>
<dbReference type="SUPFAM" id="SSF53756">
    <property type="entry name" value="UDP-Glycosyltransferase/glycogen phosphorylase"/>
    <property type="match status" value="1"/>
</dbReference>
<reference evidence="2" key="1">
    <citation type="submission" date="2020-05" db="EMBL/GenBank/DDBJ databases">
        <authorList>
            <person name="Chiriac C."/>
            <person name="Salcher M."/>
            <person name="Ghai R."/>
            <person name="Kavagutti S V."/>
        </authorList>
    </citation>
    <scope>NUCLEOTIDE SEQUENCE</scope>
</reference>
<dbReference type="GO" id="GO:0016757">
    <property type="term" value="F:glycosyltransferase activity"/>
    <property type="evidence" value="ECO:0007669"/>
    <property type="project" value="InterPro"/>
</dbReference>
<dbReference type="Gene3D" id="3.40.50.2000">
    <property type="entry name" value="Glycogen Phosphorylase B"/>
    <property type="match status" value="2"/>
</dbReference>
<gene>
    <name evidence="2" type="ORF">UFOPK3197_00198</name>
</gene>
<dbReference type="InterPro" id="IPR001296">
    <property type="entry name" value="Glyco_trans_1"/>
</dbReference>
<dbReference type="AlphaFoldDB" id="A0A6J6ZH53"/>
<evidence type="ECO:0000313" key="2">
    <source>
        <dbReference type="EMBL" id="CAB4820952.1"/>
    </source>
</evidence>
<accession>A0A6J6ZH53</accession>
<sequence length="405" mass="46170">MFHSAYTFEYLRKFGMEVFVQSRDAEEFFETVLTVSPLATLQYDPHDPRLISAPEFFQLDERNIILEGRLGRFHVLQRMKILNFIVAQISLVLTLYKHGKLRDVELIRAEDARLNGIYGYFFSRILQKPLVIGVWGNPGRLRKLTGKPNMPRLFPSKRIEELVEKFLLRRASIVLAQNSENMNYALEAGVDPAKTRITPLGVGIDKAHFLPLDERQDVSGDLRRWSISKEFVLVCISRLEALKMVDHAIRSCQVLDESHIPFKLILIGDGRERESLEHLAKELGLQNQIIFAGNRSQEWISGILARANLNIAPLCGRALLEASLAGCPAVSYNVDWHDEIVQSGITGELITNLDFRAMGETIQTLLENEDTRLRMSVNMRKLAFELADPAKIAREQVKIYQELIG</sequence>
<dbReference type="PANTHER" id="PTHR12526">
    <property type="entry name" value="GLYCOSYLTRANSFERASE"/>
    <property type="match status" value="1"/>
</dbReference>
<dbReference type="Pfam" id="PF00534">
    <property type="entry name" value="Glycos_transf_1"/>
    <property type="match status" value="1"/>
</dbReference>
<protein>
    <submittedName>
        <fullName evidence="2">Unannotated protein</fullName>
    </submittedName>
</protein>
<organism evidence="2">
    <name type="scientific">freshwater metagenome</name>
    <dbReference type="NCBI Taxonomy" id="449393"/>
    <lineage>
        <taxon>unclassified sequences</taxon>
        <taxon>metagenomes</taxon>
        <taxon>ecological metagenomes</taxon>
    </lineage>
</organism>
<name>A0A6J6ZH53_9ZZZZ</name>
<dbReference type="EMBL" id="CAFABI010000013">
    <property type="protein sequence ID" value="CAB4820952.1"/>
    <property type="molecule type" value="Genomic_DNA"/>
</dbReference>
<evidence type="ECO:0000259" key="1">
    <source>
        <dbReference type="Pfam" id="PF00534"/>
    </source>
</evidence>